<feature type="region of interest" description="Disordered" evidence="1">
    <location>
        <begin position="42"/>
        <end position="78"/>
    </location>
</feature>
<dbReference type="CDD" id="cd00161">
    <property type="entry name" value="beta-trefoil_Ricin-like"/>
    <property type="match status" value="1"/>
</dbReference>
<accession>A0A7X0G0D9</accession>
<dbReference type="PROSITE" id="PS50231">
    <property type="entry name" value="RICIN_B_LECTIN"/>
    <property type="match status" value="1"/>
</dbReference>
<evidence type="ECO:0008006" key="5">
    <source>
        <dbReference type="Google" id="ProtNLM"/>
    </source>
</evidence>
<evidence type="ECO:0000256" key="2">
    <source>
        <dbReference type="SAM" id="SignalP"/>
    </source>
</evidence>
<feature type="signal peptide" evidence="2">
    <location>
        <begin position="1"/>
        <end position="40"/>
    </location>
</feature>
<dbReference type="EMBL" id="JACHMQ010000001">
    <property type="protein sequence ID" value="MBB6396884.1"/>
    <property type="molecule type" value="Genomic_DNA"/>
</dbReference>
<dbReference type="Proteomes" id="UP000546324">
    <property type="component" value="Unassembled WGS sequence"/>
</dbReference>
<evidence type="ECO:0000256" key="1">
    <source>
        <dbReference type="SAM" id="MobiDB-lite"/>
    </source>
</evidence>
<organism evidence="3 4">
    <name type="scientific">Actinomadura coerulea</name>
    <dbReference type="NCBI Taxonomy" id="46159"/>
    <lineage>
        <taxon>Bacteria</taxon>
        <taxon>Bacillati</taxon>
        <taxon>Actinomycetota</taxon>
        <taxon>Actinomycetes</taxon>
        <taxon>Streptosporangiales</taxon>
        <taxon>Thermomonosporaceae</taxon>
        <taxon>Actinomadura</taxon>
    </lineage>
</organism>
<keyword evidence="4" id="KW-1185">Reference proteome</keyword>
<dbReference type="SUPFAM" id="SSF50370">
    <property type="entry name" value="Ricin B-like lectins"/>
    <property type="match status" value="1"/>
</dbReference>
<evidence type="ECO:0000313" key="3">
    <source>
        <dbReference type="EMBL" id="MBB6396884.1"/>
    </source>
</evidence>
<dbReference type="Gene3D" id="2.80.10.50">
    <property type="match status" value="1"/>
</dbReference>
<reference evidence="3 4" key="1">
    <citation type="submission" date="2020-08" db="EMBL/GenBank/DDBJ databases">
        <title>Sequencing the genomes of 1000 actinobacteria strains.</title>
        <authorList>
            <person name="Klenk H.-P."/>
        </authorList>
    </citation>
    <scope>NUCLEOTIDE SEQUENCE [LARGE SCALE GENOMIC DNA]</scope>
    <source>
        <strain evidence="3 4">DSM 43675</strain>
    </source>
</reference>
<gene>
    <name evidence="3" type="ORF">BKA00_003798</name>
</gene>
<feature type="compositionally biased region" description="Pro residues" evidence="1">
    <location>
        <begin position="44"/>
        <end position="55"/>
    </location>
</feature>
<dbReference type="InterPro" id="IPR035992">
    <property type="entry name" value="Ricin_B-like_lectins"/>
</dbReference>
<protein>
    <recommendedName>
        <fullName evidence="5">Ricin B lectin domain-containing protein</fullName>
    </recommendedName>
</protein>
<dbReference type="AlphaFoldDB" id="A0A7X0G0D9"/>
<comment type="caution">
    <text evidence="3">The sequence shown here is derived from an EMBL/GenBank/DDBJ whole genome shotgun (WGS) entry which is preliminary data.</text>
</comment>
<keyword evidence="2" id="KW-0732">Signal</keyword>
<proteinExistence type="predicted"/>
<name>A0A7X0G0D9_9ACTN</name>
<feature type="chain" id="PRO_5039526813" description="Ricin B lectin domain-containing protein" evidence="2">
    <location>
        <begin position="41"/>
        <end position="242"/>
    </location>
</feature>
<dbReference type="RefSeq" id="WP_185026850.1">
    <property type="nucleotide sequence ID" value="NZ_JACHMQ010000001.1"/>
</dbReference>
<evidence type="ECO:0000313" key="4">
    <source>
        <dbReference type="Proteomes" id="UP000546324"/>
    </source>
</evidence>
<sequence>MKSSLTKPAARPASRLAARLAVAALLPGALLAAAAAPAMAAAAPNPPAPAAPANPPVDDTNPTDPDPANPNPANPPVEQSVARGTYIIRNSVTNGALIPFNGGPDSGNFVDTIRDWPSKPSMQHWKITKVTERQDTSRGVKRPAYKIENIGAPGQCLQPNVGVPRGDHADIIIQNCSASPTAGQQWFLVASEDTPDGYLIKPVGNAGRALVPAHLNSDNHRVRLLAVSDTSSYSWLLERQGT</sequence>
<feature type="compositionally biased region" description="Pro residues" evidence="1">
    <location>
        <begin position="64"/>
        <end position="75"/>
    </location>
</feature>